<dbReference type="GO" id="GO:0005759">
    <property type="term" value="C:mitochondrial matrix"/>
    <property type="evidence" value="ECO:0007669"/>
    <property type="project" value="TreeGrafter"/>
</dbReference>
<dbReference type="GO" id="GO:0005782">
    <property type="term" value="C:peroxisomal matrix"/>
    <property type="evidence" value="ECO:0007669"/>
    <property type="project" value="TreeGrafter"/>
</dbReference>
<evidence type="ECO:0000259" key="1">
    <source>
        <dbReference type="Pfam" id="PF05292"/>
    </source>
</evidence>
<feature type="domain" description="Malonyl-CoA decarboxylase C-terminal" evidence="1">
    <location>
        <begin position="53"/>
        <end position="147"/>
    </location>
</feature>
<dbReference type="GeneID" id="116418042"/>
<proteinExistence type="predicted"/>
<dbReference type="InterPro" id="IPR038917">
    <property type="entry name" value="Malonyl_CoA_deC"/>
</dbReference>
<dbReference type="PANTHER" id="PTHR28641">
    <property type="match status" value="1"/>
</dbReference>
<keyword evidence="3" id="KW-1185">Reference proteome</keyword>
<organism evidence="2 3">
    <name type="scientific">Nasonia vitripennis</name>
    <name type="common">Parasitic wasp</name>
    <dbReference type="NCBI Taxonomy" id="7425"/>
    <lineage>
        <taxon>Eukaryota</taxon>
        <taxon>Metazoa</taxon>
        <taxon>Ecdysozoa</taxon>
        <taxon>Arthropoda</taxon>
        <taxon>Hexapoda</taxon>
        <taxon>Insecta</taxon>
        <taxon>Pterygota</taxon>
        <taxon>Neoptera</taxon>
        <taxon>Endopterygota</taxon>
        <taxon>Hymenoptera</taxon>
        <taxon>Apocrita</taxon>
        <taxon>Proctotrupomorpha</taxon>
        <taxon>Chalcidoidea</taxon>
        <taxon>Pteromalidae</taxon>
        <taxon>Pteromalinae</taxon>
        <taxon>Nasonia</taxon>
    </lineage>
</organism>
<protein>
    <recommendedName>
        <fullName evidence="1">Malonyl-CoA decarboxylase C-terminal domain-containing protein</fullName>
    </recommendedName>
</protein>
<dbReference type="InterPro" id="IPR007956">
    <property type="entry name" value="Malonyl_CoA_deC_C"/>
</dbReference>
<dbReference type="PANTHER" id="PTHR28641:SF1">
    <property type="entry name" value="MALONYL-COA DECARBOXYLASE, MITOCHONDRIAL"/>
    <property type="match status" value="1"/>
</dbReference>
<dbReference type="EnsemblMetazoa" id="XM_031933222">
    <property type="protein sequence ID" value="XP_031789082"/>
    <property type="gene ID" value="LOC116418042"/>
</dbReference>
<dbReference type="Proteomes" id="UP000002358">
    <property type="component" value="Unassembled WGS sequence"/>
</dbReference>
<dbReference type="GO" id="GO:0006085">
    <property type="term" value="P:acetyl-CoA biosynthetic process"/>
    <property type="evidence" value="ECO:0007669"/>
    <property type="project" value="TreeGrafter"/>
</dbReference>
<dbReference type="RefSeq" id="XP_031789082.1">
    <property type="nucleotide sequence ID" value="XM_031933222.2"/>
</dbReference>
<name>A0A7M7QM68_NASVI</name>
<evidence type="ECO:0000313" key="2">
    <source>
        <dbReference type="EnsemblMetazoa" id="XP_031789082"/>
    </source>
</evidence>
<dbReference type="GO" id="GO:0050080">
    <property type="term" value="F:malonyl-CoA decarboxylase activity"/>
    <property type="evidence" value="ECO:0007669"/>
    <property type="project" value="InterPro"/>
</dbReference>
<evidence type="ECO:0000313" key="3">
    <source>
        <dbReference type="Proteomes" id="UP000002358"/>
    </source>
</evidence>
<dbReference type="SMR" id="A0A7M7QM68"/>
<accession>A0A7M7QM68</accession>
<reference evidence="2" key="1">
    <citation type="submission" date="2021-01" db="UniProtKB">
        <authorList>
            <consortium name="EnsemblMetazoa"/>
        </authorList>
    </citation>
    <scope>IDENTIFICATION</scope>
</reference>
<sequence>MMKPPSSVFQLPGFLQRCSNLNSFHTKLNTKLKPYTEGEENTINKDLEEIIDFKTRNTSSWVIETKVNSLCLKYNILTKDERAKFLSSLATRYAVNHDKICQANNPNQLISRERALKDALTPPYINWMADPSPRGMANSSGIMINYRQVNIRKQF</sequence>
<dbReference type="Gene3D" id="1.20.140.90">
    <property type="entry name" value="Malonyl-CoA decarboxylase, oligemerization domain"/>
    <property type="match status" value="1"/>
</dbReference>
<dbReference type="AlphaFoldDB" id="A0A7M7QM68"/>
<dbReference type="GO" id="GO:2001294">
    <property type="term" value="P:malonyl-CoA catabolic process"/>
    <property type="evidence" value="ECO:0007669"/>
    <property type="project" value="TreeGrafter"/>
</dbReference>
<dbReference type="GO" id="GO:0006633">
    <property type="term" value="P:fatty acid biosynthetic process"/>
    <property type="evidence" value="ECO:0007669"/>
    <property type="project" value="InterPro"/>
</dbReference>
<dbReference type="InterPro" id="IPR038351">
    <property type="entry name" value="MCD_N_sf"/>
</dbReference>
<dbReference type="Pfam" id="PF05292">
    <property type="entry name" value="MCD"/>
    <property type="match status" value="1"/>
</dbReference>
<dbReference type="OrthoDB" id="426718at2759"/>
<dbReference type="InParanoid" id="A0A7M7QM68"/>
<dbReference type="KEGG" id="nvi:116418042"/>